<dbReference type="Proteomes" id="UP000219494">
    <property type="component" value="Unassembled WGS sequence"/>
</dbReference>
<evidence type="ECO:0000313" key="1">
    <source>
        <dbReference type="EMBL" id="SOB87598.1"/>
    </source>
</evidence>
<dbReference type="AlphaFoldDB" id="A0A285R1F6"/>
<protein>
    <submittedName>
        <fullName evidence="1">Uncharacterized protein</fullName>
    </submittedName>
</protein>
<dbReference type="RefSeq" id="WP_097064580.1">
    <property type="nucleotide sequence ID" value="NZ_OBMI01000003.1"/>
</dbReference>
<dbReference type="EMBL" id="OBMI01000003">
    <property type="protein sequence ID" value="SOB87598.1"/>
    <property type="molecule type" value="Genomic_DNA"/>
</dbReference>
<gene>
    <name evidence="1" type="ORF">SAMN06297144_2733</name>
</gene>
<organism evidence="1 2">
    <name type="scientific">Sphingomonas guangdongensis</name>
    <dbReference type="NCBI Taxonomy" id="1141890"/>
    <lineage>
        <taxon>Bacteria</taxon>
        <taxon>Pseudomonadati</taxon>
        <taxon>Pseudomonadota</taxon>
        <taxon>Alphaproteobacteria</taxon>
        <taxon>Sphingomonadales</taxon>
        <taxon>Sphingomonadaceae</taxon>
        <taxon>Sphingomonas</taxon>
    </lineage>
</organism>
<evidence type="ECO:0000313" key="2">
    <source>
        <dbReference type="Proteomes" id="UP000219494"/>
    </source>
</evidence>
<keyword evidence="2" id="KW-1185">Reference proteome</keyword>
<name>A0A285R1F6_9SPHN</name>
<dbReference type="OrthoDB" id="7390151at2"/>
<accession>A0A285R1F6</accession>
<sequence>MIGHFDWAGGREAMLRLGPDAGAVVIVALPAFEEANRTRTFAVTVMRALATGGIGSVLPDLPGTNDSLMRTEDATLAGWRAAFAAAARATGARWSVAIRSGALIDAEAELAGRWQLAPQDGAGLCRELDRLRQAGSGASDDTVEIAGNRVSGALLDELRPAVPSTARVVRLASDAQPADLKLDGPPLWRRAEPDNDPGFAAVLARDIAAWIGG</sequence>
<proteinExistence type="predicted"/>
<reference evidence="1 2" key="1">
    <citation type="submission" date="2017-07" db="EMBL/GenBank/DDBJ databases">
        <authorList>
            <person name="Sun Z.S."/>
            <person name="Albrecht U."/>
            <person name="Echele G."/>
            <person name="Lee C.C."/>
        </authorList>
    </citation>
    <scope>NUCLEOTIDE SEQUENCE [LARGE SCALE GENOMIC DNA]</scope>
    <source>
        <strain evidence="1 2">CGMCC 1.12672</strain>
    </source>
</reference>